<dbReference type="RefSeq" id="WP_171606919.1">
    <property type="nucleotide sequence ID" value="NZ_WHPF01000004.1"/>
</dbReference>
<accession>A0A8J8FBJ2</accession>
<dbReference type="Gene3D" id="1.20.120.1780">
    <property type="entry name" value="UbiA prenyltransferase"/>
    <property type="match status" value="1"/>
</dbReference>
<dbReference type="CDD" id="cd13961">
    <property type="entry name" value="PT_UbiA_DGGGPS"/>
    <property type="match status" value="1"/>
</dbReference>
<evidence type="ECO:0000256" key="6">
    <source>
        <dbReference type="SAM" id="Phobius"/>
    </source>
</evidence>
<evidence type="ECO:0000256" key="4">
    <source>
        <dbReference type="ARBA" id="ARBA00022989"/>
    </source>
</evidence>
<feature type="transmembrane region" description="Helical" evidence="6">
    <location>
        <begin position="144"/>
        <end position="163"/>
    </location>
</feature>
<dbReference type="InterPro" id="IPR050475">
    <property type="entry name" value="Prenyltransferase_related"/>
</dbReference>
<protein>
    <submittedName>
        <fullName evidence="7">Ubiquinone biosynthesis protein UbiA</fullName>
    </submittedName>
</protein>
<feature type="transmembrane region" description="Helical" evidence="6">
    <location>
        <begin position="223"/>
        <end position="249"/>
    </location>
</feature>
<feature type="transmembrane region" description="Helical" evidence="6">
    <location>
        <begin position="185"/>
        <end position="202"/>
    </location>
</feature>
<feature type="transmembrane region" description="Helical" evidence="6">
    <location>
        <begin position="286"/>
        <end position="310"/>
    </location>
</feature>
<dbReference type="NCBIfam" id="NF009513">
    <property type="entry name" value="PRK12872.1-3"/>
    <property type="match status" value="1"/>
</dbReference>
<feature type="transmembrane region" description="Helical" evidence="6">
    <location>
        <begin position="12"/>
        <end position="35"/>
    </location>
</feature>
<name>A0A8J8FBJ2_9BACT</name>
<dbReference type="Gene3D" id="1.10.357.140">
    <property type="entry name" value="UbiA prenyltransferase"/>
    <property type="match status" value="1"/>
</dbReference>
<organism evidence="7 8">
    <name type="scientific">Limnovirga soli</name>
    <dbReference type="NCBI Taxonomy" id="2656915"/>
    <lineage>
        <taxon>Bacteria</taxon>
        <taxon>Pseudomonadati</taxon>
        <taxon>Bacteroidota</taxon>
        <taxon>Chitinophagia</taxon>
        <taxon>Chitinophagales</taxon>
        <taxon>Chitinophagaceae</taxon>
        <taxon>Limnovirga</taxon>
    </lineage>
</organism>
<sequence>MKLITAFFRLVRWPNLVFIALTQILFVYCILYPVYQSSTVMPNVRGINFLLIVISSVLIAAAGYIINDYFDLNIDQVNKPDKMVVAKIIRRRWTIIWHIILSVSGIAMGFYVDYTSRIWLLGFSNTACVLLLFIYSASLKKKLLIGNITISILTAWTILVVAWCEYNHLIKTDIGLRADKILRETFLFAGFAFIISLIREVIKDMEDIEGDRKYGCKTMPIVWGINATKIFVAVWIVVLAGVLLVVQVYALRLTWWYSVSYTMLLIFIPLIWIFNKLLKASTSADYHTISTAIKLVMLAGICSMIFFRIYA</sequence>
<dbReference type="Proteomes" id="UP000598971">
    <property type="component" value="Unassembled WGS sequence"/>
</dbReference>
<comment type="caution">
    <text evidence="7">The sequence shown here is derived from an EMBL/GenBank/DDBJ whole genome shotgun (WGS) entry which is preliminary data.</text>
</comment>
<keyword evidence="8" id="KW-1185">Reference proteome</keyword>
<dbReference type="GO" id="GO:0016765">
    <property type="term" value="F:transferase activity, transferring alkyl or aryl (other than methyl) groups"/>
    <property type="evidence" value="ECO:0007669"/>
    <property type="project" value="InterPro"/>
</dbReference>
<evidence type="ECO:0000313" key="7">
    <source>
        <dbReference type="EMBL" id="NNV54988.1"/>
    </source>
</evidence>
<keyword evidence="4 6" id="KW-1133">Transmembrane helix</keyword>
<gene>
    <name evidence="7" type="ORF">GD597_05910</name>
</gene>
<dbReference type="EMBL" id="WHPF01000004">
    <property type="protein sequence ID" value="NNV54988.1"/>
    <property type="molecule type" value="Genomic_DNA"/>
</dbReference>
<dbReference type="InterPro" id="IPR000537">
    <property type="entry name" value="UbiA_prenyltransferase"/>
</dbReference>
<feature type="transmembrane region" description="Helical" evidence="6">
    <location>
        <begin position="93"/>
        <end position="112"/>
    </location>
</feature>
<reference evidence="7" key="1">
    <citation type="submission" date="2019-10" db="EMBL/GenBank/DDBJ databases">
        <title>Draft genome sequence of Panacibacter sp. KCS-6.</title>
        <authorList>
            <person name="Yim K.J."/>
        </authorList>
    </citation>
    <scope>NUCLEOTIDE SEQUENCE</scope>
    <source>
        <strain evidence="7">KCS-6</strain>
    </source>
</reference>
<evidence type="ECO:0000313" key="8">
    <source>
        <dbReference type="Proteomes" id="UP000598971"/>
    </source>
</evidence>
<comment type="subcellular location">
    <subcellularLocation>
        <location evidence="1">Membrane</location>
        <topology evidence="1">Multi-pass membrane protein</topology>
    </subcellularLocation>
</comment>
<evidence type="ECO:0000256" key="3">
    <source>
        <dbReference type="ARBA" id="ARBA00022692"/>
    </source>
</evidence>
<feature type="transmembrane region" description="Helical" evidence="6">
    <location>
        <begin position="255"/>
        <end position="274"/>
    </location>
</feature>
<keyword evidence="2" id="KW-1003">Cell membrane</keyword>
<dbReference type="InterPro" id="IPR044878">
    <property type="entry name" value="UbiA_sf"/>
</dbReference>
<keyword evidence="5 6" id="KW-0472">Membrane</keyword>
<dbReference type="GO" id="GO:0016020">
    <property type="term" value="C:membrane"/>
    <property type="evidence" value="ECO:0007669"/>
    <property type="project" value="UniProtKB-SubCell"/>
</dbReference>
<evidence type="ECO:0000256" key="1">
    <source>
        <dbReference type="ARBA" id="ARBA00004141"/>
    </source>
</evidence>
<dbReference type="AlphaFoldDB" id="A0A8J8FBJ2"/>
<dbReference type="PANTHER" id="PTHR42723">
    <property type="entry name" value="CHLOROPHYLL SYNTHASE"/>
    <property type="match status" value="1"/>
</dbReference>
<dbReference type="PANTHER" id="PTHR42723:SF1">
    <property type="entry name" value="CHLOROPHYLL SYNTHASE, CHLOROPLASTIC"/>
    <property type="match status" value="1"/>
</dbReference>
<dbReference type="Pfam" id="PF01040">
    <property type="entry name" value="UbiA"/>
    <property type="match status" value="1"/>
</dbReference>
<feature type="transmembrane region" description="Helical" evidence="6">
    <location>
        <begin position="118"/>
        <end position="137"/>
    </location>
</feature>
<evidence type="ECO:0000256" key="2">
    <source>
        <dbReference type="ARBA" id="ARBA00022475"/>
    </source>
</evidence>
<feature type="transmembrane region" description="Helical" evidence="6">
    <location>
        <begin position="47"/>
        <end position="72"/>
    </location>
</feature>
<evidence type="ECO:0000256" key="5">
    <source>
        <dbReference type="ARBA" id="ARBA00023136"/>
    </source>
</evidence>
<proteinExistence type="predicted"/>
<keyword evidence="7" id="KW-0830">Ubiquinone</keyword>
<keyword evidence="3 6" id="KW-0812">Transmembrane</keyword>